<dbReference type="InterPro" id="IPR007712">
    <property type="entry name" value="RelE/ParE_toxin"/>
</dbReference>
<keyword evidence="3" id="KW-1185">Reference proteome</keyword>
<dbReference type="Pfam" id="PF05016">
    <property type="entry name" value="ParE_toxin"/>
    <property type="match status" value="1"/>
</dbReference>
<evidence type="ECO:0000256" key="1">
    <source>
        <dbReference type="ARBA" id="ARBA00022649"/>
    </source>
</evidence>
<sequence length="92" mass="10835">MTFRFSRRAVDDLQEIADFTKERWGAAQAVDYVSDLYACFRLLGATTGKVHRPPYRRQRQAKHVVFFRVASNGNVFIVRILHERMLPEKHLK</sequence>
<evidence type="ECO:0000313" key="2">
    <source>
        <dbReference type="EMBL" id="WXB07001.1"/>
    </source>
</evidence>
<dbReference type="Gene3D" id="3.30.2310.20">
    <property type="entry name" value="RelE-like"/>
    <property type="match status" value="1"/>
</dbReference>
<dbReference type="Proteomes" id="UP001374803">
    <property type="component" value="Chromosome"/>
</dbReference>
<dbReference type="EMBL" id="CP089983">
    <property type="protein sequence ID" value="WXB07001.1"/>
    <property type="molecule type" value="Genomic_DNA"/>
</dbReference>
<dbReference type="InterPro" id="IPR035093">
    <property type="entry name" value="RelE/ParE_toxin_dom_sf"/>
</dbReference>
<dbReference type="RefSeq" id="WP_394836662.1">
    <property type="nucleotide sequence ID" value="NZ_CP089929.1"/>
</dbReference>
<keyword evidence="1" id="KW-1277">Toxin-antitoxin system</keyword>
<proteinExistence type="predicted"/>
<protein>
    <submittedName>
        <fullName evidence="2">Type II toxin-antitoxin system RelE/ParE family toxin</fullName>
    </submittedName>
</protein>
<gene>
    <name evidence="2" type="ORF">LVJ94_07115</name>
</gene>
<reference evidence="2" key="1">
    <citation type="submission" date="2021-12" db="EMBL/GenBank/DDBJ databases">
        <title>Discovery of the Pendulisporaceae a myxobacterial family with distinct sporulation behavior and unique specialized metabolism.</title>
        <authorList>
            <person name="Garcia R."/>
            <person name="Popoff A."/>
            <person name="Bader C.D."/>
            <person name="Loehr J."/>
            <person name="Walesch S."/>
            <person name="Walt C."/>
            <person name="Boldt J."/>
            <person name="Bunk B."/>
            <person name="Haeckl F.J.F.P.J."/>
            <person name="Gunesch A.P."/>
            <person name="Birkelbach J."/>
            <person name="Nuebel U."/>
            <person name="Pietschmann T."/>
            <person name="Bach T."/>
            <person name="Mueller R."/>
        </authorList>
    </citation>
    <scope>NUCLEOTIDE SEQUENCE</scope>
    <source>
        <strain evidence="2">MSr11367</strain>
    </source>
</reference>
<evidence type="ECO:0000313" key="3">
    <source>
        <dbReference type="Proteomes" id="UP001374803"/>
    </source>
</evidence>
<name>A0ABZ2LCT7_9BACT</name>
<accession>A0ABZ2LCT7</accession>
<organism evidence="2 3">
    <name type="scientific">Pendulispora rubella</name>
    <dbReference type="NCBI Taxonomy" id="2741070"/>
    <lineage>
        <taxon>Bacteria</taxon>
        <taxon>Pseudomonadati</taxon>
        <taxon>Myxococcota</taxon>
        <taxon>Myxococcia</taxon>
        <taxon>Myxococcales</taxon>
        <taxon>Sorangiineae</taxon>
        <taxon>Pendulisporaceae</taxon>
        <taxon>Pendulispora</taxon>
    </lineage>
</organism>